<keyword evidence="3 7" id="KW-0812">Transmembrane</keyword>
<dbReference type="VEuPathDB" id="FungiDB:DIURU_005450"/>
<dbReference type="RefSeq" id="XP_034009679.1">
    <property type="nucleotide sequence ID" value="XM_034158434.1"/>
</dbReference>
<evidence type="ECO:0000313" key="9">
    <source>
        <dbReference type="Proteomes" id="UP000449547"/>
    </source>
</evidence>
<reference evidence="8 9" key="1">
    <citation type="submission" date="2019-07" db="EMBL/GenBank/DDBJ databases">
        <title>Genome assembly of two rare yeast pathogens: Diutina rugosa and Trichomonascus ciferrii.</title>
        <authorList>
            <person name="Mixao V."/>
            <person name="Saus E."/>
            <person name="Hansen A."/>
            <person name="Lass-Flor C."/>
            <person name="Gabaldon T."/>
        </authorList>
    </citation>
    <scope>NUCLEOTIDE SEQUENCE [LARGE SCALE GENOMIC DNA]</scope>
    <source>
        <strain evidence="8 9">CBS 613</strain>
    </source>
</reference>
<evidence type="ECO:0000256" key="5">
    <source>
        <dbReference type="ARBA" id="ARBA00023136"/>
    </source>
</evidence>
<dbReference type="OMA" id="THETHGK"/>
<dbReference type="OrthoDB" id="2802411at2759"/>
<dbReference type="Proteomes" id="UP000449547">
    <property type="component" value="Unassembled WGS sequence"/>
</dbReference>
<evidence type="ECO:0000256" key="4">
    <source>
        <dbReference type="ARBA" id="ARBA00022989"/>
    </source>
</evidence>
<dbReference type="GeneID" id="54784101"/>
<evidence type="ECO:0000256" key="2">
    <source>
        <dbReference type="ARBA" id="ARBA00009530"/>
    </source>
</evidence>
<sequence>MCSSGCVSDIFLVCLSVLFPPLPVWIRRGFCSQDSLINVILFCLGYFPGLIHSWYIIAKYPPYEETRVYYIYRSDLEHQTPRSLPHGPGEAVIVYTDQPQPQPQPPYSIRSHHQVAVDAPTPQLPQQPQAPVANDPSVPLRSPSPRTRVDNYGSINKGASGDPPSYEDSSRR</sequence>
<evidence type="ECO:0000256" key="6">
    <source>
        <dbReference type="SAM" id="MobiDB-lite"/>
    </source>
</evidence>
<dbReference type="GO" id="GO:0016020">
    <property type="term" value="C:membrane"/>
    <property type="evidence" value="ECO:0007669"/>
    <property type="project" value="UniProtKB-SubCell"/>
</dbReference>
<comment type="caution">
    <text evidence="8">The sequence shown here is derived from an EMBL/GenBank/DDBJ whole genome shotgun (WGS) entry which is preliminary data.</text>
</comment>
<gene>
    <name evidence="8" type="ORF">DIURU_005450</name>
</gene>
<evidence type="ECO:0008006" key="10">
    <source>
        <dbReference type="Google" id="ProtNLM"/>
    </source>
</evidence>
<evidence type="ECO:0000256" key="1">
    <source>
        <dbReference type="ARBA" id="ARBA00004370"/>
    </source>
</evidence>
<protein>
    <recommendedName>
        <fullName evidence="10">Stress response RCI peptide</fullName>
    </recommendedName>
</protein>
<comment type="similarity">
    <text evidence="2">Belongs to the UPF0057 (PMP3) family.</text>
</comment>
<keyword evidence="4 7" id="KW-1133">Transmembrane helix</keyword>
<evidence type="ECO:0000256" key="3">
    <source>
        <dbReference type="ARBA" id="ARBA00022692"/>
    </source>
</evidence>
<dbReference type="EMBL" id="SWFT01000161">
    <property type="protein sequence ID" value="KAA8896937.1"/>
    <property type="molecule type" value="Genomic_DNA"/>
</dbReference>
<evidence type="ECO:0000313" key="8">
    <source>
        <dbReference type="EMBL" id="KAA8896937.1"/>
    </source>
</evidence>
<feature type="region of interest" description="Disordered" evidence="6">
    <location>
        <begin position="81"/>
        <end position="172"/>
    </location>
</feature>
<proteinExistence type="inferred from homology"/>
<keyword evidence="5 7" id="KW-0472">Membrane</keyword>
<organism evidence="8 9">
    <name type="scientific">Diutina rugosa</name>
    <name type="common">Yeast</name>
    <name type="synonym">Candida rugosa</name>
    <dbReference type="NCBI Taxonomy" id="5481"/>
    <lineage>
        <taxon>Eukaryota</taxon>
        <taxon>Fungi</taxon>
        <taxon>Dikarya</taxon>
        <taxon>Ascomycota</taxon>
        <taxon>Saccharomycotina</taxon>
        <taxon>Pichiomycetes</taxon>
        <taxon>Debaryomycetaceae</taxon>
        <taxon>Diutina</taxon>
    </lineage>
</organism>
<keyword evidence="9" id="KW-1185">Reference proteome</keyword>
<dbReference type="Pfam" id="PF01679">
    <property type="entry name" value="Pmp3"/>
    <property type="match status" value="1"/>
</dbReference>
<feature type="compositionally biased region" description="Low complexity" evidence="6">
    <location>
        <begin position="119"/>
        <end position="133"/>
    </location>
</feature>
<name>A0A642UCY1_DIURU</name>
<evidence type="ECO:0000256" key="7">
    <source>
        <dbReference type="SAM" id="Phobius"/>
    </source>
</evidence>
<accession>A0A642UCY1</accession>
<comment type="subcellular location">
    <subcellularLocation>
        <location evidence="1">Membrane</location>
    </subcellularLocation>
</comment>
<dbReference type="PANTHER" id="PTHR21659">
    <property type="entry name" value="HYDROPHOBIC PROTEIN RCI2 LOW TEMPERATURE AND SALT RESPONSIVE PROTEIN LTI6 -RELATED"/>
    <property type="match status" value="1"/>
</dbReference>
<dbReference type="PANTHER" id="PTHR21659:SF57">
    <property type="entry name" value="PLASMA MEMBRANE PROTEOLIPID 31"/>
    <property type="match status" value="1"/>
</dbReference>
<feature type="transmembrane region" description="Helical" evidence="7">
    <location>
        <begin position="7"/>
        <end position="26"/>
    </location>
</feature>
<dbReference type="InterPro" id="IPR000612">
    <property type="entry name" value="PMP3"/>
</dbReference>
<feature type="transmembrane region" description="Helical" evidence="7">
    <location>
        <begin position="38"/>
        <end position="57"/>
    </location>
</feature>
<dbReference type="AlphaFoldDB" id="A0A642UCY1"/>